<sequence length="28" mass="3337">MITIQKKLFMYLLALLSSYCDVSICYLY</sequence>
<organism evidence="1">
    <name type="scientific">Anguilla anguilla</name>
    <name type="common">European freshwater eel</name>
    <name type="synonym">Muraena anguilla</name>
    <dbReference type="NCBI Taxonomy" id="7936"/>
    <lineage>
        <taxon>Eukaryota</taxon>
        <taxon>Metazoa</taxon>
        <taxon>Chordata</taxon>
        <taxon>Craniata</taxon>
        <taxon>Vertebrata</taxon>
        <taxon>Euteleostomi</taxon>
        <taxon>Actinopterygii</taxon>
        <taxon>Neopterygii</taxon>
        <taxon>Teleostei</taxon>
        <taxon>Anguilliformes</taxon>
        <taxon>Anguillidae</taxon>
        <taxon>Anguilla</taxon>
    </lineage>
</organism>
<dbReference type="AlphaFoldDB" id="A0A0E9W2F1"/>
<protein>
    <submittedName>
        <fullName evidence="1">Uncharacterized protein</fullName>
    </submittedName>
</protein>
<proteinExistence type="predicted"/>
<dbReference type="EMBL" id="GBXM01023998">
    <property type="protein sequence ID" value="JAH84579.1"/>
    <property type="molecule type" value="Transcribed_RNA"/>
</dbReference>
<reference evidence="1" key="1">
    <citation type="submission" date="2014-11" db="EMBL/GenBank/DDBJ databases">
        <authorList>
            <person name="Amaro Gonzalez C."/>
        </authorList>
    </citation>
    <scope>NUCLEOTIDE SEQUENCE</scope>
</reference>
<evidence type="ECO:0000313" key="1">
    <source>
        <dbReference type="EMBL" id="JAH84579.1"/>
    </source>
</evidence>
<reference evidence="1" key="2">
    <citation type="journal article" date="2015" name="Fish Shellfish Immunol.">
        <title>Early steps in the European eel (Anguilla anguilla)-Vibrio vulnificus interaction in the gills: Role of the RtxA13 toxin.</title>
        <authorList>
            <person name="Callol A."/>
            <person name="Pajuelo D."/>
            <person name="Ebbesson L."/>
            <person name="Teles M."/>
            <person name="MacKenzie S."/>
            <person name="Amaro C."/>
        </authorList>
    </citation>
    <scope>NUCLEOTIDE SEQUENCE</scope>
</reference>
<name>A0A0E9W2F1_ANGAN</name>
<accession>A0A0E9W2F1</accession>